<proteinExistence type="predicted"/>
<keyword evidence="2" id="KW-1185">Reference proteome</keyword>
<name>A0A4U8Q2Y6_9FIRM</name>
<evidence type="ECO:0000313" key="1">
    <source>
        <dbReference type="EMBL" id="TLC99114.1"/>
    </source>
</evidence>
<sequence length="304" mass="35543">MNYEEFICFVQKNVQTQLGKEVRVELHQITKNNDVQLDGLSIVETTKSISPTIYLNDYFQEYQCGTAMAQIIDSILNIYQNNKIKVPVDTDFYTDYMRVKNNIACKVINYKKNTELLKTVPHVQYLDLAIVFYYFLKSDTLGTGTILIHDSHLIMWKITKEILYETARKNTPAMLPFEFKSMEEVMDEIEEGELEEEFSDVMEDQECDDDRIPMYVLSNKEKTMGAACILYDSILTLIGERLQDDFYILPSSIHECIVVPKNIRTTKKELQEMVREINETQVIPEEVLSNEVYTYTREIHRLAL</sequence>
<reference evidence="1 2" key="1">
    <citation type="journal article" date="2019" name="Anaerobe">
        <title>Detection of Robinsoniella peoriensis in multiple bone samples of a trauma patient.</title>
        <authorList>
            <person name="Schrottner P."/>
            <person name="Hartwich K."/>
            <person name="Bunk B."/>
            <person name="Schober I."/>
            <person name="Helbig S."/>
            <person name="Rudolph W.W."/>
            <person name="Gunzer F."/>
        </authorList>
    </citation>
    <scope>NUCLEOTIDE SEQUENCE [LARGE SCALE GENOMIC DNA]</scope>
    <source>
        <strain evidence="1 2">DSM 106044</strain>
    </source>
</reference>
<organism evidence="1 2">
    <name type="scientific">Robinsoniella peoriensis</name>
    <dbReference type="NCBI Taxonomy" id="180332"/>
    <lineage>
        <taxon>Bacteria</taxon>
        <taxon>Bacillati</taxon>
        <taxon>Bacillota</taxon>
        <taxon>Clostridia</taxon>
        <taxon>Lachnospirales</taxon>
        <taxon>Lachnospiraceae</taxon>
        <taxon>Robinsoniella</taxon>
    </lineage>
</organism>
<dbReference type="InterPro" id="IPR043743">
    <property type="entry name" value="DUF5688"/>
</dbReference>
<evidence type="ECO:0000313" key="2">
    <source>
        <dbReference type="Proteomes" id="UP000306509"/>
    </source>
</evidence>
<protein>
    <submittedName>
        <fullName evidence="1">Uncharacterized protein</fullName>
    </submittedName>
</protein>
<dbReference type="STRING" id="180332.GCA_000797495_01904"/>
<dbReference type="Proteomes" id="UP000306509">
    <property type="component" value="Unassembled WGS sequence"/>
</dbReference>
<comment type="caution">
    <text evidence="1">The sequence shown here is derived from an EMBL/GenBank/DDBJ whole genome shotgun (WGS) entry which is preliminary data.</text>
</comment>
<dbReference type="RefSeq" id="WP_138003539.1">
    <property type="nucleotide sequence ID" value="NZ_CAUSDN010000053.1"/>
</dbReference>
<dbReference type="EMBL" id="QGQD01000077">
    <property type="protein sequence ID" value="TLC99114.1"/>
    <property type="molecule type" value="Genomic_DNA"/>
</dbReference>
<dbReference type="AlphaFoldDB" id="A0A4U8Q2Y6"/>
<dbReference type="Pfam" id="PF18941">
    <property type="entry name" value="DUF5688"/>
    <property type="match status" value="1"/>
</dbReference>
<gene>
    <name evidence="1" type="ORF">DSM106044_04096</name>
</gene>
<accession>A0A4U8Q2Y6</accession>